<dbReference type="RefSeq" id="WP_173195684.1">
    <property type="nucleotide sequence ID" value="NZ_JABFCX010000001.1"/>
</dbReference>
<name>A0A7Y3RJP2_9PROT</name>
<sequence length="139" mass="14747">MITSFLVATTLALTSDASTEVVINYVNRKGKVSCLTEAGTPLAGMTDLGRTDMKKLCTADCATSAQKEAKPFYFPIKEKAGATDSFPKGMARIKIKDSACWLDLSQVRIMKINEGLKGRDIACAAGSTAASFGSHKCEG</sequence>
<dbReference type="Proteomes" id="UP000536835">
    <property type="component" value="Unassembled WGS sequence"/>
</dbReference>
<protein>
    <submittedName>
        <fullName evidence="1">Uncharacterized protein</fullName>
    </submittedName>
</protein>
<comment type="caution">
    <text evidence="1">The sequence shown here is derived from an EMBL/GenBank/DDBJ whole genome shotgun (WGS) entry which is preliminary data.</text>
</comment>
<organism evidence="1 2">
    <name type="scientific">Parvularcula mediterranea</name>
    <dbReference type="NCBI Taxonomy" id="2732508"/>
    <lineage>
        <taxon>Bacteria</taxon>
        <taxon>Pseudomonadati</taxon>
        <taxon>Pseudomonadota</taxon>
        <taxon>Alphaproteobacteria</taxon>
        <taxon>Parvularculales</taxon>
        <taxon>Parvularculaceae</taxon>
        <taxon>Parvularcula</taxon>
    </lineage>
</organism>
<reference evidence="1 2" key="1">
    <citation type="submission" date="2020-05" db="EMBL/GenBank/DDBJ databases">
        <title>Parvularcula mediterraneae sp. nov., isolated from polypropylene straw from shallow seawater of the seashore of Laganas in Zakynthos island, Greece.</title>
        <authorList>
            <person name="Szabo I."/>
            <person name="Al-Omari J."/>
            <person name="Rado J."/>
            <person name="Szerdahelyi G.S."/>
        </authorList>
    </citation>
    <scope>NUCLEOTIDE SEQUENCE [LARGE SCALE GENOMIC DNA]</scope>
    <source>
        <strain evidence="1 2">ZS-1/3</strain>
    </source>
</reference>
<proteinExistence type="predicted"/>
<dbReference type="EMBL" id="JABFCX010000001">
    <property type="protein sequence ID" value="NNU14771.1"/>
    <property type="molecule type" value="Genomic_DNA"/>
</dbReference>
<accession>A0A7Y3RJP2</accession>
<evidence type="ECO:0000313" key="1">
    <source>
        <dbReference type="EMBL" id="NNU14771.1"/>
    </source>
</evidence>
<keyword evidence="2" id="KW-1185">Reference proteome</keyword>
<dbReference type="AlphaFoldDB" id="A0A7Y3RJP2"/>
<evidence type="ECO:0000313" key="2">
    <source>
        <dbReference type="Proteomes" id="UP000536835"/>
    </source>
</evidence>
<gene>
    <name evidence="1" type="ORF">HK107_00350</name>
</gene>